<feature type="transmembrane region" description="Helical" evidence="6">
    <location>
        <begin position="32"/>
        <end position="54"/>
    </location>
</feature>
<feature type="transmembrane region" description="Helical" evidence="6">
    <location>
        <begin position="123"/>
        <end position="144"/>
    </location>
</feature>
<feature type="transmembrane region" description="Helical" evidence="6">
    <location>
        <begin position="150"/>
        <end position="170"/>
    </location>
</feature>
<keyword evidence="2 6" id="KW-0812">Transmembrane</keyword>
<feature type="domain" description="EamA" evidence="7">
    <location>
        <begin position="151"/>
        <end position="286"/>
    </location>
</feature>
<dbReference type="GO" id="GO:0016020">
    <property type="term" value="C:membrane"/>
    <property type="evidence" value="ECO:0007669"/>
    <property type="project" value="UniProtKB-SubCell"/>
</dbReference>
<feature type="transmembrane region" description="Helical" evidence="6">
    <location>
        <begin position="271"/>
        <end position="289"/>
    </location>
</feature>
<dbReference type="EMBL" id="AOIM01000034">
    <property type="protein sequence ID" value="ELY90541.1"/>
    <property type="molecule type" value="Genomic_DNA"/>
</dbReference>
<comment type="subcellular location">
    <subcellularLocation>
        <location evidence="1">Membrane</location>
        <topology evidence="1">Multi-pass membrane protein</topology>
    </subcellularLocation>
</comment>
<evidence type="ECO:0000256" key="2">
    <source>
        <dbReference type="ARBA" id="ARBA00022692"/>
    </source>
</evidence>
<reference evidence="8 9" key="1">
    <citation type="journal article" date="2014" name="PLoS Genet.">
        <title>Phylogenetically driven sequencing of extremely halophilic archaea reveals strategies for static and dynamic osmo-response.</title>
        <authorList>
            <person name="Becker E.A."/>
            <person name="Seitzer P.M."/>
            <person name="Tritt A."/>
            <person name="Larsen D."/>
            <person name="Krusor M."/>
            <person name="Yao A.I."/>
            <person name="Wu D."/>
            <person name="Madern D."/>
            <person name="Eisen J.A."/>
            <person name="Darling A.E."/>
            <person name="Facciotti M.T."/>
        </authorList>
    </citation>
    <scope>NUCLEOTIDE SEQUENCE [LARGE SCALE GENOMIC DNA]</scope>
    <source>
        <strain evidence="8 9">JCM 10989</strain>
    </source>
</reference>
<evidence type="ECO:0000256" key="4">
    <source>
        <dbReference type="ARBA" id="ARBA00023136"/>
    </source>
</evidence>
<proteinExistence type="predicted"/>
<evidence type="ECO:0000256" key="3">
    <source>
        <dbReference type="ARBA" id="ARBA00022989"/>
    </source>
</evidence>
<dbReference type="PANTHER" id="PTHR32322:SF2">
    <property type="entry name" value="EAMA DOMAIN-CONTAINING PROTEIN"/>
    <property type="match status" value="1"/>
</dbReference>
<evidence type="ECO:0000256" key="6">
    <source>
        <dbReference type="SAM" id="Phobius"/>
    </source>
</evidence>
<feature type="transmembrane region" description="Helical" evidence="6">
    <location>
        <begin position="177"/>
        <end position="198"/>
    </location>
</feature>
<keyword evidence="4 6" id="KW-0472">Membrane</keyword>
<dbReference type="OrthoDB" id="17861at2157"/>
<keyword evidence="9" id="KW-1185">Reference proteome</keyword>
<keyword evidence="3 6" id="KW-1133">Transmembrane helix</keyword>
<accession>L9ZWW9</accession>
<evidence type="ECO:0000256" key="5">
    <source>
        <dbReference type="SAM" id="MobiDB-lite"/>
    </source>
</evidence>
<dbReference type="InterPro" id="IPR000620">
    <property type="entry name" value="EamA_dom"/>
</dbReference>
<dbReference type="InterPro" id="IPR037185">
    <property type="entry name" value="EmrE-like"/>
</dbReference>
<feature type="transmembrane region" description="Helical" evidence="6">
    <location>
        <begin position="94"/>
        <end position="116"/>
    </location>
</feature>
<sequence>MISQRDILLFVALAFVWGTAFSAIEVGLATIPPILFAALRFDIAALVFVALVALRELEWRPRTRTDWYAIGVAGGLLVGGHFAFLFLGQSYVSSAVAAIVLSLTPIVTPPLALALLPNQRIRAPAVLGLLVGLAGIVVIAVPGGSLDGQILGVALLFVAATLFALGSVLMEGVDESLPVISLQAWAMVVGAAVLHALSVAHPAEAVSSASLTLPAASALLYLGVASTAGGFLIYFVLLERVGAAELSLVNYATPVVAAVFGWALLGESITALTILGFALIIAGFALCKLDALWQVGGPLVGYGPRRPTFTDGSVVVSGNSYLSDRDLGIGLGADDAATDSTTTANATPNTHGTNATGGSASVSPHGD</sequence>
<feature type="transmembrane region" description="Helical" evidence="6">
    <location>
        <begin position="66"/>
        <end position="88"/>
    </location>
</feature>
<evidence type="ECO:0000259" key="7">
    <source>
        <dbReference type="Pfam" id="PF00892"/>
    </source>
</evidence>
<organism evidence="8 9">
    <name type="scientific">Natrialba hulunbeirensis JCM 10989</name>
    <dbReference type="NCBI Taxonomy" id="1227493"/>
    <lineage>
        <taxon>Archaea</taxon>
        <taxon>Methanobacteriati</taxon>
        <taxon>Methanobacteriota</taxon>
        <taxon>Stenosarchaea group</taxon>
        <taxon>Halobacteria</taxon>
        <taxon>Halobacteriales</taxon>
        <taxon>Natrialbaceae</taxon>
        <taxon>Natrialba</taxon>
    </lineage>
</organism>
<evidence type="ECO:0000313" key="8">
    <source>
        <dbReference type="EMBL" id="ELY90541.1"/>
    </source>
</evidence>
<feature type="compositionally biased region" description="Low complexity" evidence="5">
    <location>
        <begin position="339"/>
        <end position="357"/>
    </location>
</feature>
<dbReference type="SUPFAM" id="SSF103481">
    <property type="entry name" value="Multidrug resistance efflux transporter EmrE"/>
    <property type="match status" value="2"/>
</dbReference>
<name>L9ZWW9_9EURY</name>
<dbReference type="PANTHER" id="PTHR32322">
    <property type="entry name" value="INNER MEMBRANE TRANSPORTER"/>
    <property type="match status" value="1"/>
</dbReference>
<dbReference type="Proteomes" id="UP000011519">
    <property type="component" value="Unassembled WGS sequence"/>
</dbReference>
<dbReference type="InterPro" id="IPR050638">
    <property type="entry name" value="AA-Vitamin_Transporters"/>
</dbReference>
<evidence type="ECO:0000313" key="9">
    <source>
        <dbReference type="Proteomes" id="UP000011519"/>
    </source>
</evidence>
<feature type="transmembrane region" description="Helical" evidence="6">
    <location>
        <begin position="248"/>
        <end position="265"/>
    </location>
</feature>
<feature type="transmembrane region" description="Helical" evidence="6">
    <location>
        <begin position="218"/>
        <end position="236"/>
    </location>
</feature>
<protein>
    <recommendedName>
        <fullName evidence="7">EamA domain-containing protein</fullName>
    </recommendedName>
</protein>
<comment type="caution">
    <text evidence="8">The sequence shown here is derived from an EMBL/GenBank/DDBJ whole genome shotgun (WGS) entry which is preliminary data.</text>
</comment>
<evidence type="ECO:0000256" key="1">
    <source>
        <dbReference type="ARBA" id="ARBA00004141"/>
    </source>
</evidence>
<dbReference type="AlphaFoldDB" id="L9ZWW9"/>
<dbReference type="Pfam" id="PF00892">
    <property type="entry name" value="EamA"/>
    <property type="match status" value="2"/>
</dbReference>
<dbReference type="PATRIC" id="fig|1227493.4.peg.2150"/>
<feature type="compositionally biased region" description="Polar residues" evidence="5">
    <location>
        <begin position="358"/>
        <end position="367"/>
    </location>
</feature>
<feature type="region of interest" description="Disordered" evidence="5">
    <location>
        <begin position="339"/>
        <end position="367"/>
    </location>
</feature>
<gene>
    <name evidence="8" type="ORF">C483_10791</name>
</gene>
<feature type="domain" description="EamA" evidence="7">
    <location>
        <begin position="7"/>
        <end position="140"/>
    </location>
</feature>
<dbReference type="RefSeq" id="WP_006653352.1">
    <property type="nucleotide sequence ID" value="NZ_AOIM01000034.1"/>
</dbReference>